<comment type="subcellular location">
    <subcellularLocation>
        <location evidence="9">Cell membrane</location>
        <topology evidence="9">Multi-pass membrane protein</topology>
    </subcellularLocation>
    <subcellularLocation>
        <location evidence="1">Membrane</location>
        <topology evidence="1">Multi-pass membrane protein</topology>
    </subcellularLocation>
</comment>
<evidence type="ECO:0000256" key="8">
    <source>
        <dbReference type="PROSITE-ProRule" id="PRU00703"/>
    </source>
</evidence>
<dbReference type="Proteomes" id="UP000197065">
    <property type="component" value="Unassembled WGS sequence"/>
</dbReference>
<dbReference type="SUPFAM" id="SSF158791">
    <property type="entry name" value="MgtE N-terminal domain-like"/>
    <property type="match status" value="1"/>
</dbReference>
<keyword evidence="9" id="KW-1003">Cell membrane</keyword>
<keyword evidence="7 9" id="KW-0472">Membrane</keyword>
<comment type="subunit">
    <text evidence="9">Homodimer.</text>
</comment>
<dbReference type="SMART" id="SM00116">
    <property type="entry name" value="CBS"/>
    <property type="match status" value="2"/>
</dbReference>
<evidence type="ECO:0000256" key="1">
    <source>
        <dbReference type="ARBA" id="ARBA00004141"/>
    </source>
</evidence>
<dbReference type="SUPFAM" id="SSF54631">
    <property type="entry name" value="CBS-domain pair"/>
    <property type="match status" value="1"/>
</dbReference>
<dbReference type="InterPro" id="IPR036739">
    <property type="entry name" value="SLC41_membr_dom_sf"/>
</dbReference>
<dbReference type="GO" id="GO:0015095">
    <property type="term" value="F:magnesium ion transmembrane transporter activity"/>
    <property type="evidence" value="ECO:0007669"/>
    <property type="project" value="UniProtKB-UniRule"/>
</dbReference>
<dbReference type="Gene3D" id="3.10.580.10">
    <property type="entry name" value="CBS-domain"/>
    <property type="match status" value="1"/>
</dbReference>
<evidence type="ECO:0000256" key="5">
    <source>
        <dbReference type="ARBA" id="ARBA00022842"/>
    </source>
</evidence>
<dbReference type="InterPro" id="IPR038076">
    <property type="entry name" value="MgtE_N_sf"/>
</dbReference>
<dbReference type="InterPro" id="IPR006668">
    <property type="entry name" value="Mg_transptr_MgtE_intracell_dom"/>
</dbReference>
<evidence type="ECO:0000256" key="2">
    <source>
        <dbReference type="ARBA" id="ARBA00009749"/>
    </source>
</evidence>
<dbReference type="SMART" id="SM00924">
    <property type="entry name" value="MgtE_N"/>
    <property type="match status" value="1"/>
</dbReference>
<dbReference type="OrthoDB" id="9790355at2"/>
<dbReference type="GO" id="GO:0005886">
    <property type="term" value="C:plasma membrane"/>
    <property type="evidence" value="ECO:0007669"/>
    <property type="project" value="UniProtKB-SubCell"/>
</dbReference>
<dbReference type="InterPro" id="IPR006667">
    <property type="entry name" value="SLC41_membr_dom"/>
</dbReference>
<evidence type="ECO:0000259" key="10">
    <source>
        <dbReference type="PROSITE" id="PS51371"/>
    </source>
</evidence>
<proteinExistence type="inferred from homology"/>
<dbReference type="Pfam" id="PF01769">
    <property type="entry name" value="MgtE"/>
    <property type="match status" value="1"/>
</dbReference>
<dbReference type="EMBL" id="FYEH01000006">
    <property type="protein sequence ID" value="SNB68793.1"/>
    <property type="molecule type" value="Genomic_DNA"/>
</dbReference>
<keyword evidence="8" id="KW-0129">CBS domain</keyword>
<dbReference type="NCBIfam" id="TIGR00400">
    <property type="entry name" value="mgtE"/>
    <property type="match status" value="1"/>
</dbReference>
<evidence type="ECO:0000313" key="12">
    <source>
        <dbReference type="Proteomes" id="UP000197065"/>
    </source>
</evidence>
<reference evidence="11 12" key="1">
    <citation type="submission" date="2017-06" db="EMBL/GenBank/DDBJ databases">
        <authorList>
            <person name="Kim H.J."/>
            <person name="Triplett B.A."/>
        </authorList>
    </citation>
    <scope>NUCLEOTIDE SEQUENCE [LARGE SCALE GENOMIC DNA]</scope>
    <source>
        <strain evidence="11 12">B29T1</strain>
    </source>
</reference>
<evidence type="ECO:0000313" key="11">
    <source>
        <dbReference type="EMBL" id="SNB68793.1"/>
    </source>
</evidence>
<dbReference type="PANTHER" id="PTHR43773">
    <property type="entry name" value="MAGNESIUM TRANSPORTER MGTE"/>
    <property type="match status" value="1"/>
</dbReference>
<dbReference type="SUPFAM" id="SSF161093">
    <property type="entry name" value="MgtE membrane domain-like"/>
    <property type="match status" value="1"/>
</dbReference>
<dbReference type="InterPro" id="IPR000644">
    <property type="entry name" value="CBS_dom"/>
</dbReference>
<dbReference type="Pfam" id="PF00571">
    <property type="entry name" value="CBS"/>
    <property type="match status" value="1"/>
</dbReference>
<feature type="transmembrane region" description="Helical" evidence="9">
    <location>
        <begin position="430"/>
        <end position="453"/>
    </location>
</feature>
<dbReference type="InterPro" id="IPR046342">
    <property type="entry name" value="CBS_dom_sf"/>
</dbReference>
<dbReference type="RefSeq" id="WP_088561529.1">
    <property type="nucleotide sequence ID" value="NZ_FYEH01000006.1"/>
</dbReference>
<keyword evidence="9" id="KW-0479">Metal-binding</keyword>
<sequence>MIDDVSVMPASVAPAPEQLDRLHNADLIARLNEASLPEAEAILSRLDIERVAELFDQPELERAVELILAISRQRALAILTDMAEDRAADLLLLLRPEERARFLRELEPAVARAIGALLAFPPHTAGSMMATEFVVMPATATVAETLAHLRHVERTRETIYAIFVVEPKTRHLIRAVTLRQLIVAAPDDLIVKLEPRREPPVTVEPHMDREEVARLIRQHDLLALPVVDHRRQILGIVTIDDVIDAIMAEGDEDVHRFGGVEAFDDAKPYLKISFLTMIKKRAGWLCVLFLSEMLTASAMQHFADELQRAVVLTLFIPLIMSSGGNSGSQATSLLIRALALGQLRLRDWWRVVIREIPTGIVLGIVLAVLGMVRITVWQQTGIFDYGPHWQLVAVTIGAGLVGIVTFGSLAGSMLPFALKRLGFDPASASAPLVATLVDVTGLVIYFSIASLILKGTLL</sequence>
<keyword evidence="6 9" id="KW-1133">Transmembrane helix</keyword>
<dbReference type="CDD" id="cd04606">
    <property type="entry name" value="CBS_pair_Mg_transporter"/>
    <property type="match status" value="1"/>
</dbReference>
<dbReference type="Gene3D" id="1.10.357.20">
    <property type="entry name" value="SLC41 divalent cation transporters, integral membrane domain"/>
    <property type="match status" value="1"/>
</dbReference>
<evidence type="ECO:0000256" key="3">
    <source>
        <dbReference type="ARBA" id="ARBA00022448"/>
    </source>
</evidence>
<dbReference type="GO" id="GO:0046872">
    <property type="term" value="F:metal ion binding"/>
    <property type="evidence" value="ECO:0007669"/>
    <property type="project" value="UniProtKB-KW"/>
</dbReference>
<keyword evidence="3 9" id="KW-0813">Transport</keyword>
<feature type="transmembrane region" description="Helical" evidence="9">
    <location>
        <begin position="389"/>
        <end position="418"/>
    </location>
</feature>
<keyword evidence="12" id="KW-1185">Reference proteome</keyword>
<gene>
    <name evidence="11" type="ORF">SAMN07250955_106243</name>
</gene>
<accession>A0A212R9I8</accession>
<dbReference type="Pfam" id="PF03448">
    <property type="entry name" value="MgtE_N"/>
    <property type="match status" value="1"/>
</dbReference>
<feature type="domain" description="CBS" evidence="10">
    <location>
        <begin position="195"/>
        <end position="252"/>
    </location>
</feature>
<dbReference type="Gene3D" id="1.25.60.10">
    <property type="entry name" value="MgtE N-terminal domain-like"/>
    <property type="match status" value="1"/>
</dbReference>
<keyword evidence="5 9" id="KW-0460">Magnesium</keyword>
<evidence type="ECO:0000256" key="7">
    <source>
        <dbReference type="ARBA" id="ARBA00023136"/>
    </source>
</evidence>
<protein>
    <recommendedName>
        <fullName evidence="9">Magnesium transporter MgtE</fullName>
    </recommendedName>
</protein>
<dbReference type="PANTHER" id="PTHR43773:SF1">
    <property type="entry name" value="MAGNESIUM TRANSPORTER MGTE"/>
    <property type="match status" value="1"/>
</dbReference>
<evidence type="ECO:0000256" key="9">
    <source>
        <dbReference type="RuleBase" id="RU362011"/>
    </source>
</evidence>
<evidence type="ECO:0000256" key="6">
    <source>
        <dbReference type="ARBA" id="ARBA00022989"/>
    </source>
</evidence>
<organism evidence="11 12">
    <name type="scientific">Arboricoccus pini</name>
    <dbReference type="NCBI Taxonomy" id="1963835"/>
    <lineage>
        <taxon>Bacteria</taxon>
        <taxon>Pseudomonadati</taxon>
        <taxon>Pseudomonadota</taxon>
        <taxon>Alphaproteobacteria</taxon>
        <taxon>Geminicoccales</taxon>
        <taxon>Geminicoccaceae</taxon>
        <taxon>Arboricoccus</taxon>
    </lineage>
</organism>
<comment type="function">
    <text evidence="9">Acts as a magnesium transporter.</text>
</comment>
<comment type="similarity">
    <text evidence="2 9">Belongs to the SLC41A transporter family.</text>
</comment>
<dbReference type="InterPro" id="IPR006669">
    <property type="entry name" value="MgtE_transporter"/>
</dbReference>
<comment type="caution">
    <text evidence="9">Lacks conserved residue(s) required for the propagation of feature annotation.</text>
</comment>
<feature type="transmembrane region" description="Helical" evidence="9">
    <location>
        <begin position="356"/>
        <end position="377"/>
    </location>
</feature>
<keyword evidence="4 9" id="KW-0812">Transmembrane</keyword>
<dbReference type="AlphaFoldDB" id="A0A212R9I8"/>
<name>A0A212R9I8_9PROT</name>
<evidence type="ECO:0000256" key="4">
    <source>
        <dbReference type="ARBA" id="ARBA00022692"/>
    </source>
</evidence>
<dbReference type="PROSITE" id="PS51371">
    <property type="entry name" value="CBS"/>
    <property type="match status" value="1"/>
</dbReference>